<proteinExistence type="inferred from homology"/>
<dbReference type="Gene3D" id="2.60.40.1180">
    <property type="entry name" value="Golgi alpha-mannosidase II"/>
    <property type="match status" value="1"/>
</dbReference>
<evidence type="ECO:0000256" key="3">
    <source>
        <dbReference type="ARBA" id="ARBA00012755"/>
    </source>
</evidence>
<dbReference type="EC" id="3.2.1.22" evidence="3 7"/>
<keyword evidence="4" id="KW-0732">Signal</keyword>
<dbReference type="GO" id="GO:0005975">
    <property type="term" value="P:carbohydrate metabolic process"/>
    <property type="evidence" value="ECO:0007669"/>
    <property type="project" value="InterPro"/>
</dbReference>
<keyword evidence="5 7" id="KW-0378">Hydrolase</keyword>
<dbReference type="InterPro" id="IPR002241">
    <property type="entry name" value="Glyco_hydro_27"/>
</dbReference>
<dbReference type="SUPFAM" id="SSF51011">
    <property type="entry name" value="Glycosyl hydrolase domain"/>
    <property type="match status" value="1"/>
</dbReference>
<evidence type="ECO:0000259" key="8">
    <source>
        <dbReference type="Pfam" id="PF17801"/>
    </source>
</evidence>
<comment type="similarity">
    <text evidence="2 7">Belongs to the glycosyl hydrolase 27 family.</text>
</comment>
<dbReference type="InterPro" id="IPR041233">
    <property type="entry name" value="Melibiase_C"/>
</dbReference>
<name>A0A4U0TWJ9_9PEZI</name>
<dbReference type="InterPro" id="IPR017853">
    <property type="entry name" value="GH"/>
</dbReference>
<dbReference type="OrthoDB" id="5795902at2759"/>
<dbReference type="EMBL" id="NAJL01000026">
    <property type="protein sequence ID" value="TKA26780.1"/>
    <property type="molecule type" value="Genomic_DNA"/>
</dbReference>
<evidence type="ECO:0000256" key="7">
    <source>
        <dbReference type="RuleBase" id="RU361168"/>
    </source>
</evidence>
<accession>A0A4U0TWJ9</accession>
<dbReference type="Gene3D" id="3.20.20.70">
    <property type="entry name" value="Aldolase class I"/>
    <property type="match status" value="1"/>
</dbReference>
<evidence type="ECO:0000256" key="1">
    <source>
        <dbReference type="ARBA" id="ARBA00001255"/>
    </source>
</evidence>
<evidence type="ECO:0000256" key="5">
    <source>
        <dbReference type="ARBA" id="ARBA00022801"/>
    </source>
</evidence>
<protein>
    <recommendedName>
        <fullName evidence="3 7">Alpha-galactosidase</fullName>
        <ecNumber evidence="3 7">3.2.1.22</ecNumber>
    </recommendedName>
    <alternativeName>
        <fullName evidence="7">Melibiase</fullName>
    </alternativeName>
</protein>
<evidence type="ECO:0000256" key="4">
    <source>
        <dbReference type="ARBA" id="ARBA00022729"/>
    </source>
</evidence>
<dbReference type="Proteomes" id="UP000308549">
    <property type="component" value="Unassembled WGS sequence"/>
</dbReference>
<sequence length="448" mass="50031">MKEAIVLTLLAASGVHSRNNGVGKLPVMGYDTYNAFACDYDGALATAQAKAMSETGLVALGYNTLILDDCYTLRERNSSGFLQEDRTRFPGGMRNWTQSIHRYGVSASAYSSNGHKTCGGYPAAYGHEDQDLEVWRSWGWDRMVKYDNCYIPYDNITMENEFGRFKRMADAIDRLAEKYDEEPFVYSVCQWGWENPYNWAPRISQGWRIDPDVKPYWSSIASIIYLQSISYQATNFYQHGDMDMLEVGNNGQGMPTGNLTLAEQRTHFTAWALSKSHLLIGTDLRNATNETLAILTNKELIDINQDPHEGAALAPFRVGSQDNFNHATYNESYPAPYWAGNSSYGAVFMIINTMNETQEMGFNLTENWAVRAGRKYNVRDMWKHQHVGVAIRNWTVSLGPHDVAALLLTDAGPEPAQELADGSLAPPCALPLLALQCASSNGSYVYSG</sequence>
<dbReference type="Pfam" id="PF17801">
    <property type="entry name" value="Melibiase_C"/>
    <property type="match status" value="1"/>
</dbReference>
<keyword evidence="6 7" id="KW-0326">Glycosidase</keyword>
<dbReference type="PANTHER" id="PTHR11452:SF61">
    <property type="entry name" value="ALPHA-GALACTOSIDASE B-RELATED"/>
    <property type="match status" value="1"/>
</dbReference>
<dbReference type="AlphaFoldDB" id="A0A4U0TWJ9"/>
<dbReference type="InterPro" id="IPR013780">
    <property type="entry name" value="Glyco_hydro_b"/>
</dbReference>
<evidence type="ECO:0000256" key="6">
    <source>
        <dbReference type="ARBA" id="ARBA00023295"/>
    </source>
</evidence>
<dbReference type="CDD" id="cd14792">
    <property type="entry name" value="GH27"/>
    <property type="match status" value="1"/>
</dbReference>
<dbReference type="InterPro" id="IPR013785">
    <property type="entry name" value="Aldolase_TIM"/>
</dbReference>
<dbReference type="Pfam" id="PF16499">
    <property type="entry name" value="Melibiase_2"/>
    <property type="match status" value="1"/>
</dbReference>
<evidence type="ECO:0000313" key="9">
    <source>
        <dbReference type="EMBL" id="TKA26780.1"/>
    </source>
</evidence>
<feature type="domain" description="Alpha galactosidase C-terminal" evidence="8">
    <location>
        <begin position="336"/>
        <end position="408"/>
    </location>
</feature>
<comment type="catalytic activity">
    <reaction evidence="1 7">
        <text>Hydrolysis of terminal, non-reducing alpha-D-galactose residues in alpha-D-galactosides, including galactose oligosaccharides, galactomannans and galactolipids.</text>
        <dbReference type="EC" id="3.2.1.22"/>
    </reaction>
</comment>
<dbReference type="PANTHER" id="PTHR11452">
    <property type="entry name" value="ALPHA-GALACTOSIDASE/ALPHA-N-ACETYLGALACTOSAMINIDASE"/>
    <property type="match status" value="1"/>
</dbReference>
<evidence type="ECO:0000256" key="2">
    <source>
        <dbReference type="ARBA" id="ARBA00009743"/>
    </source>
</evidence>
<keyword evidence="10" id="KW-1185">Reference proteome</keyword>
<gene>
    <name evidence="9" type="ORF">B0A50_04226</name>
</gene>
<dbReference type="PRINTS" id="PR00740">
    <property type="entry name" value="GLHYDRLASE27"/>
</dbReference>
<dbReference type="GO" id="GO:0004557">
    <property type="term" value="F:alpha-galactosidase activity"/>
    <property type="evidence" value="ECO:0007669"/>
    <property type="project" value="UniProtKB-EC"/>
</dbReference>
<comment type="caution">
    <text evidence="9">The sequence shown here is derived from an EMBL/GenBank/DDBJ whole genome shotgun (WGS) entry which is preliminary data.</text>
</comment>
<dbReference type="SUPFAM" id="SSF51445">
    <property type="entry name" value="(Trans)glycosidases"/>
    <property type="match status" value="1"/>
</dbReference>
<keyword evidence="7" id="KW-1015">Disulfide bond</keyword>
<organism evidence="9 10">
    <name type="scientific">Salinomyces thailandicus</name>
    <dbReference type="NCBI Taxonomy" id="706561"/>
    <lineage>
        <taxon>Eukaryota</taxon>
        <taxon>Fungi</taxon>
        <taxon>Dikarya</taxon>
        <taxon>Ascomycota</taxon>
        <taxon>Pezizomycotina</taxon>
        <taxon>Dothideomycetes</taxon>
        <taxon>Dothideomycetidae</taxon>
        <taxon>Mycosphaerellales</taxon>
        <taxon>Teratosphaeriaceae</taxon>
        <taxon>Salinomyces</taxon>
    </lineage>
</organism>
<reference evidence="9 10" key="1">
    <citation type="submission" date="2017-03" db="EMBL/GenBank/DDBJ databases">
        <title>Genomes of endolithic fungi from Antarctica.</title>
        <authorList>
            <person name="Coleine C."/>
            <person name="Masonjones S."/>
            <person name="Stajich J.E."/>
        </authorList>
    </citation>
    <scope>NUCLEOTIDE SEQUENCE [LARGE SCALE GENOMIC DNA]</scope>
    <source>
        <strain evidence="9 10">CCFEE 6315</strain>
    </source>
</reference>
<evidence type="ECO:0000313" key="10">
    <source>
        <dbReference type="Proteomes" id="UP000308549"/>
    </source>
</evidence>